<dbReference type="EMBL" id="CABL01000001">
    <property type="protein sequence ID" value="CBH74026.1"/>
    <property type="molecule type" value="Genomic_DNA"/>
</dbReference>
<keyword evidence="2" id="KW-0808">Transferase</keyword>
<sequence length="247" mass="27771">MNLSDVTAVILTKNEERRLPRTLASLPAAMPVLILDAESSDRTQSIAREYGARLLVRAWSDFVDARRFALSQVTTPWAFVVDADEVLDESLRAAIADAREDLEGYLVRRDTSFGGRPLRMWSGERLLRCFRVDAVRVEGFPTAGGSAALHERYLCDGTISELAGVLQHDSYADAAEYRQKFARYTEIEARGLPRSFSRAVRESLLVAWRLAKFGVARGALLDGPRGWYVMWWSALYPAVVAWRAWLA</sequence>
<dbReference type="CDD" id="cd02511">
    <property type="entry name" value="Beta4Glucosyltransferase"/>
    <property type="match status" value="1"/>
</dbReference>
<reference evidence="2" key="1">
    <citation type="submission" date="2009-10" db="EMBL/GenBank/DDBJ databases">
        <title>Diversity of trophic interactions inside an arsenic-rich microbial ecosystem.</title>
        <authorList>
            <person name="Bertin P.N."/>
            <person name="Heinrich-Salmeron A."/>
            <person name="Pelletier E."/>
            <person name="Goulhen-Chollet F."/>
            <person name="Arsene-Ploetze F."/>
            <person name="Gallien S."/>
            <person name="Calteau A."/>
            <person name="Vallenet D."/>
            <person name="Casiot C."/>
            <person name="Chane-Woon-Ming B."/>
            <person name="Giloteaux L."/>
            <person name="Barakat M."/>
            <person name="Bonnefoy V."/>
            <person name="Bruneel O."/>
            <person name="Chandler M."/>
            <person name="Cleiss J."/>
            <person name="Duran R."/>
            <person name="Elbaz-Poulichet F."/>
            <person name="Fonknechten N."/>
            <person name="Lauga B."/>
            <person name="Mornico D."/>
            <person name="Ortet P."/>
            <person name="Schaeffer C."/>
            <person name="Siguier P."/>
            <person name="Alexander Thil Smith A."/>
            <person name="Van Dorsselaer A."/>
            <person name="Weissenbach J."/>
            <person name="Medigue C."/>
            <person name="Le Paslier D."/>
        </authorList>
    </citation>
    <scope>NUCLEOTIDE SEQUENCE</scope>
</reference>
<accession>E6PC43</accession>
<gene>
    <name evidence="2" type="ORF">CARN1_1913</name>
</gene>
<dbReference type="GO" id="GO:0016740">
    <property type="term" value="F:transferase activity"/>
    <property type="evidence" value="ECO:0007669"/>
    <property type="project" value="UniProtKB-KW"/>
</dbReference>
<name>E6PC43_9ZZZZ</name>
<evidence type="ECO:0000313" key="2">
    <source>
        <dbReference type="EMBL" id="CBH74026.1"/>
    </source>
</evidence>
<feature type="domain" description="Glycosyltransferase 2-like" evidence="1">
    <location>
        <begin position="8"/>
        <end position="146"/>
    </location>
</feature>
<comment type="caution">
    <text evidence="2">The sequence shown here is derived from an EMBL/GenBank/DDBJ whole genome shotgun (WGS) entry which is preliminary data.</text>
</comment>
<dbReference type="AlphaFoldDB" id="E6PC43"/>
<dbReference type="PANTHER" id="PTHR43630">
    <property type="entry name" value="POLY-BETA-1,6-N-ACETYL-D-GLUCOSAMINE SYNTHASE"/>
    <property type="match status" value="1"/>
</dbReference>
<protein>
    <submittedName>
        <fullName evidence="2">Putative Beta 1,4 glucosyltransferase</fullName>
    </submittedName>
</protein>
<dbReference type="InterPro" id="IPR001173">
    <property type="entry name" value="Glyco_trans_2-like"/>
</dbReference>
<dbReference type="SUPFAM" id="SSF53448">
    <property type="entry name" value="Nucleotide-diphospho-sugar transferases"/>
    <property type="match status" value="1"/>
</dbReference>
<proteinExistence type="predicted"/>
<evidence type="ECO:0000259" key="1">
    <source>
        <dbReference type="Pfam" id="PF00535"/>
    </source>
</evidence>
<organism evidence="2">
    <name type="scientific">mine drainage metagenome</name>
    <dbReference type="NCBI Taxonomy" id="410659"/>
    <lineage>
        <taxon>unclassified sequences</taxon>
        <taxon>metagenomes</taxon>
        <taxon>ecological metagenomes</taxon>
    </lineage>
</organism>
<dbReference type="Pfam" id="PF00535">
    <property type="entry name" value="Glycos_transf_2"/>
    <property type="match status" value="1"/>
</dbReference>
<dbReference type="InterPro" id="IPR029044">
    <property type="entry name" value="Nucleotide-diphossugar_trans"/>
</dbReference>
<dbReference type="PANTHER" id="PTHR43630:SF2">
    <property type="entry name" value="GLYCOSYLTRANSFERASE"/>
    <property type="match status" value="1"/>
</dbReference>
<dbReference type="Gene3D" id="3.90.550.10">
    <property type="entry name" value="Spore Coat Polysaccharide Biosynthesis Protein SpsA, Chain A"/>
    <property type="match status" value="1"/>
</dbReference>